<evidence type="ECO:0000256" key="1">
    <source>
        <dbReference type="ARBA" id="ARBA00004613"/>
    </source>
</evidence>
<gene>
    <name evidence="4" type="ORF">GCM10017056_46340</name>
</gene>
<dbReference type="InterPro" id="IPR019960">
    <property type="entry name" value="T1SS_VCA0849"/>
</dbReference>
<reference evidence="4" key="2">
    <citation type="submission" date="2020-09" db="EMBL/GenBank/DDBJ databases">
        <authorList>
            <person name="Sun Q."/>
            <person name="Kim S."/>
        </authorList>
    </citation>
    <scope>NUCLEOTIDE SEQUENCE</scope>
    <source>
        <strain evidence="4">KCTC 42650</strain>
    </source>
</reference>
<dbReference type="Proteomes" id="UP000626220">
    <property type="component" value="Unassembled WGS sequence"/>
</dbReference>
<dbReference type="InterPro" id="IPR010566">
    <property type="entry name" value="Haemolys_ca-bd"/>
</dbReference>
<name>A0A8J3H2U8_9RHOB</name>
<dbReference type="InterPro" id="IPR011049">
    <property type="entry name" value="Serralysin-like_metalloprot_C"/>
</dbReference>
<dbReference type="PANTHER" id="PTHR38340">
    <property type="entry name" value="S-LAYER PROTEIN"/>
    <property type="match status" value="1"/>
</dbReference>
<sequence>MSGFSELDYIELYDAYVAELDDEYGSESALATEIESYFNSNGGAASPWILDRMSETGTAAQLYLPDVVDTANTVVNDFMITLGGAGAYDLSKMLSTKNMAEIVDDFGAAATANNPPLTAQAQSAFSDFSRAASKWALKGAVVGVASQVALEALDQDWVGVAHDMAGFGITFQAAKIGQVGMEGFAKALADGLYGPVSGSKLSFFGSKFVQASGGLLFAGSAYFAFDQAWKLAEQLHSGQLQSDYSWFLGKVLEYGENYLDDLFDGLVDPQDFADAIKPYLDKWVPEAPRFGLPGWLDGPLPLFGGAKDIVSPLVLDLDGDGVELTTFSAATTTTFFDIDGDGFAEQTAWVSSDDGFLVRDVNENGSIDDVTELFGSPTVDGFAKLALLDSNGDLIINQYDDAWDELLIWQDVNGDATSQAEELVTLASLDIVSIDLAGVTASTTTISGNPISHTSTFRYENNTTAAIVDAWFVHDNVNTTYAADYTLDVDAIFLPTLRGFGEVAALHIAMSVNEDLLDLVADLTTGWGFDAWEDPSALDNAVSEILYEWAGVTDSSPSVYGGVLDSRSLAFMEVYFAQAWSQTQVTPQLQQSATLHAAWLSIFGHLKAAILVQSGAHSLFASNVTYDLYAGEVSGTMSLSSSAIASLTAFADNATDTEAYWIAVAEFLEFTAGLDNLSTDENTWLGDAVAASSSLLTWTELAYLAVNGLEPESIYGTNVGETITGDNGADHVYADGGNDTIYAEGGNDIVEGHGGDDTIYGGTGNDELDGGVGSDTLYGEGGSDHLVGGDDADLLDSGTGDDIAIGGNGNDTYVYTSGNDWYSEWAGAGTDVILMPTGITSADISLARINQDNLLISVDGLGTIEVNEFFYGTTFRIETIQFSNSTTLDLTAISEISVLGTDGDDFIDGSNYVEDTMYGFAGNDRLRGFTGDDILDGGSGNDVLQGAAGADRYIFSPGFDTINESGTDIDTLVIPVGYTINDLTFTKSGVDLLVFAAGLGQVEIDKFFQSSSYRVEEIYLEESSSSVLFSSLSIEQRGGDGNDNLSGISSGVSANDVLNGMAGNDTLQGLLGDDTYVFSVGQDIFIDTGGTDTIVFWEDWLPENITMYRQSAYGTGSNADDLVVVDHLGNKTIVPDFFDISSRLIEYAEFSDTTVWDLGAISYETWGTSGNNVLDNSDSSNGVFRPYAGNDIIYGRGGDDIVYYTSGLDTVSDTGGTDTLHIENYTVSDVSISNYSTYHIKLVFSSGVDEITMNYFRQSATNEVEIIRFEDGFQADLPSYASWQWGTTSGETLNGTSGADTIVGKAGTDTVNAGAGADAVHGGADADTLYGGDGDDLLHGGTGDDALYGEDGLDTLLGGSGADTFALEAASAFNDVDVISDFSEGDGDIIDISDILDGYYTFGTDVLTDFVLITDVGTDSTLAIDQDGTANGSNFTAVATLLGVTGLTNESALETSGALVTH</sequence>
<dbReference type="NCBIfam" id="TIGR03661">
    <property type="entry name" value="T1SS_VCA0849"/>
    <property type="match status" value="1"/>
</dbReference>
<dbReference type="RefSeq" id="WP_189682518.1">
    <property type="nucleotide sequence ID" value="NZ_BNCJ01000024.1"/>
</dbReference>
<protein>
    <recommendedName>
        <fullName evidence="3">Haemolysin-type calcium binding-related domain-containing protein</fullName>
    </recommendedName>
</protein>
<keyword evidence="2" id="KW-0964">Secreted</keyword>
<dbReference type="PANTHER" id="PTHR38340:SF1">
    <property type="entry name" value="S-LAYER PROTEIN"/>
    <property type="match status" value="1"/>
</dbReference>
<dbReference type="SUPFAM" id="SSF51120">
    <property type="entry name" value="beta-Roll"/>
    <property type="match status" value="4"/>
</dbReference>
<keyword evidence="5" id="KW-1185">Reference proteome</keyword>
<dbReference type="GO" id="GO:0005576">
    <property type="term" value="C:extracellular region"/>
    <property type="evidence" value="ECO:0007669"/>
    <property type="project" value="UniProtKB-SubCell"/>
</dbReference>
<dbReference type="InterPro" id="IPR018511">
    <property type="entry name" value="Hemolysin-typ_Ca-bd_CS"/>
</dbReference>
<evidence type="ECO:0000313" key="4">
    <source>
        <dbReference type="EMBL" id="GHF70019.1"/>
    </source>
</evidence>
<dbReference type="Pfam" id="PF06594">
    <property type="entry name" value="HCBP_related"/>
    <property type="match status" value="1"/>
</dbReference>
<accession>A0A8J3H2U8</accession>
<evidence type="ECO:0000259" key="3">
    <source>
        <dbReference type="Pfam" id="PF06594"/>
    </source>
</evidence>
<dbReference type="Gene3D" id="2.150.10.10">
    <property type="entry name" value="Serralysin-like metalloprotease, C-terminal"/>
    <property type="match status" value="5"/>
</dbReference>
<dbReference type="GO" id="GO:0005509">
    <property type="term" value="F:calcium ion binding"/>
    <property type="evidence" value="ECO:0007669"/>
    <property type="project" value="InterPro"/>
</dbReference>
<dbReference type="InterPro" id="IPR050557">
    <property type="entry name" value="RTX_toxin/Mannuronan_C5-epim"/>
</dbReference>
<comment type="caution">
    <text evidence="4">The sequence shown here is derived from an EMBL/GenBank/DDBJ whole genome shotgun (WGS) entry which is preliminary data.</text>
</comment>
<dbReference type="Pfam" id="PF00353">
    <property type="entry name" value="HemolysinCabind"/>
    <property type="match status" value="8"/>
</dbReference>
<dbReference type="InterPro" id="IPR001343">
    <property type="entry name" value="Hemolysn_Ca-bd"/>
</dbReference>
<dbReference type="PROSITE" id="PS00330">
    <property type="entry name" value="HEMOLYSIN_CALCIUM"/>
    <property type="match status" value="4"/>
</dbReference>
<evidence type="ECO:0000313" key="5">
    <source>
        <dbReference type="Proteomes" id="UP000626220"/>
    </source>
</evidence>
<dbReference type="PRINTS" id="PR00313">
    <property type="entry name" value="CABNDNGRPT"/>
</dbReference>
<reference evidence="4" key="1">
    <citation type="journal article" date="2014" name="Int. J. Syst. Evol. Microbiol.">
        <title>Complete genome sequence of Corynebacterium casei LMG S-19264T (=DSM 44701T), isolated from a smear-ripened cheese.</title>
        <authorList>
            <consortium name="US DOE Joint Genome Institute (JGI-PGF)"/>
            <person name="Walter F."/>
            <person name="Albersmeier A."/>
            <person name="Kalinowski J."/>
            <person name="Ruckert C."/>
        </authorList>
    </citation>
    <scope>NUCLEOTIDE SEQUENCE</scope>
    <source>
        <strain evidence="4">KCTC 42650</strain>
    </source>
</reference>
<evidence type="ECO:0000256" key="2">
    <source>
        <dbReference type="ARBA" id="ARBA00022525"/>
    </source>
</evidence>
<organism evidence="4 5">
    <name type="scientific">Seohaeicola zhoushanensis</name>
    <dbReference type="NCBI Taxonomy" id="1569283"/>
    <lineage>
        <taxon>Bacteria</taxon>
        <taxon>Pseudomonadati</taxon>
        <taxon>Pseudomonadota</taxon>
        <taxon>Alphaproteobacteria</taxon>
        <taxon>Rhodobacterales</taxon>
        <taxon>Roseobacteraceae</taxon>
        <taxon>Seohaeicola</taxon>
    </lineage>
</organism>
<feature type="domain" description="Haemolysin-type calcium binding-related" evidence="3">
    <location>
        <begin position="853"/>
        <end position="891"/>
    </location>
</feature>
<dbReference type="EMBL" id="BNCJ01000024">
    <property type="protein sequence ID" value="GHF70019.1"/>
    <property type="molecule type" value="Genomic_DNA"/>
</dbReference>
<comment type="subcellular location">
    <subcellularLocation>
        <location evidence="1">Secreted</location>
    </subcellularLocation>
</comment>
<proteinExistence type="predicted"/>